<protein>
    <recommendedName>
        <fullName evidence="6">Heat shock protein 70</fullName>
    </recommendedName>
</protein>
<keyword evidence="5" id="KW-1185">Reference proteome</keyword>
<dbReference type="OrthoDB" id="2401965at2759"/>
<keyword evidence="3" id="KW-0067">ATP-binding</keyword>
<dbReference type="Gene3D" id="3.30.420.40">
    <property type="match status" value="2"/>
</dbReference>
<dbReference type="AlphaFoldDB" id="A0A3P6RU67"/>
<sequence>LIKEAATISGFNVQRIVSETTAAAIAYGIDKKGMGERNVLILDLGGGSCSVSVITMEDGIFEVKSSAGEHFGGIDFDNRLVNHLIAEFKRRYNLKADLSPSALHRLRRAAEEAKCKLSYHIQAAIEIDSLLDGNDFYTFVTRARFGDVCADLFRSTIDSVKKSLRDAKISKSQIHDIVLTGGSSRIPIMCKLLSNFFGKELNTSLDPDVAVAQGAAIQAAILSGNKSKTIRNLLLLDAIPFSLGIETAGGIMNTIVKRNSNIPIRIRQTFTTYADNQMGALVQIFEGERFMTKDNNFLGKLELAEPVV</sequence>
<dbReference type="Gene3D" id="3.90.640.10">
    <property type="entry name" value="Actin, Chain A, domain 4"/>
    <property type="match status" value="1"/>
</dbReference>
<dbReference type="InterPro" id="IPR018181">
    <property type="entry name" value="Heat_shock_70_CS"/>
</dbReference>
<dbReference type="InterPro" id="IPR029047">
    <property type="entry name" value="HSP70_peptide-bd_sf"/>
</dbReference>
<dbReference type="GO" id="GO:0005524">
    <property type="term" value="F:ATP binding"/>
    <property type="evidence" value="ECO:0007669"/>
    <property type="project" value="UniProtKB-KW"/>
</dbReference>
<dbReference type="GO" id="GO:0006950">
    <property type="term" value="P:response to stress"/>
    <property type="evidence" value="ECO:0007669"/>
    <property type="project" value="UniProtKB-ARBA"/>
</dbReference>
<reference evidence="4 5" key="1">
    <citation type="submission" date="2018-11" db="EMBL/GenBank/DDBJ databases">
        <authorList>
            <consortium name="Pathogen Informatics"/>
        </authorList>
    </citation>
    <scope>NUCLEOTIDE SEQUENCE [LARGE SCALE GENOMIC DNA]</scope>
</reference>
<dbReference type="SUPFAM" id="SSF53067">
    <property type="entry name" value="Actin-like ATPase domain"/>
    <property type="match status" value="2"/>
</dbReference>
<dbReference type="PROSITE" id="PS00329">
    <property type="entry name" value="HSP70_2"/>
    <property type="match status" value="1"/>
</dbReference>
<evidence type="ECO:0000313" key="4">
    <source>
        <dbReference type="EMBL" id="VDK63017.1"/>
    </source>
</evidence>
<dbReference type="PANTHER" id="PTHR19375">
    <property type="entry name" value="HEAT SHOCK PROTEIN 70KDA"/>
    <property type="match status" value="1"/>
</dbReference>
<gene>
    <name evidence="4" type="ORF">CGOC_LOCUS5613</name>
</gene>
<dbReference type="SUPFAM" id="SSF100920">
    <property type="entry name" value="Heat shock protein 70kD (HSP70), peptide-binding domain"/>
    <property type="match status" value="1"/>
</dbReference>
<evidence type="ECO:0000256" key="1">
    <source>
        <dbReference type="ARBA" id="ARBA00007381"/>
    </source>
</evidence>
<dbReference type="Pfam" id="PF00012">
    <property type="entry name" value="HSP70"/>
    <property type="match status" value="1"/>
</dbReference>
<dbReference type="EMBL" id="UYRV01017286">
    <property type="protein sequence ID" value="VDK63017.1"/>
    <property type="molecule type" value="Genomic_DNA"/>
</dbReference>
<evidence type="ECO:0000256" key="3">
    <source>
        <dbReference type="ARBA" id="ARBA00022840"/>
    </source>
</evidence>
<feature type="non-terminal residue" evidence="4">
    <location>
        <position position="1"/>
    </location>
</feature>
<dbReference type="FunFam" id="3.90.640.10:FF:000002">
    <property type="entry name" value="Heat shock 70 kDa"/>
    <property type="match status" value="1"/>
</dbReference>
<dbReference type="GO" id="GO:0140662">
    <property type="term" value="F:ATP-dependent protein folding chaperone"/>
    <property type="evidence" value="ECO:0007669"/>
    <property type="project" value="InterPro"/>
</dbReference>
<dbReference type="PROSITE" id="PS01036">
    <property type="entry name" value="HSP70_3"/>
    <property type="match status" value="1"/>
</dbReference>
<dbReference type="InterPro" id="IPR043129">
    <property type="entry name" value="ATPase_NBD"/>
</dbReference>
<dbReference type="Gene3D" id="2.60.34.10">
    <property type="entry name" value="Substrate Binding Domain Of DNAk, Chain A, domain 1"/>
    <property type="match status" value="1"/>
</dbReference>
<dbReference type="PRINTS" id="PR00301">
    <property type="entry name" value="HEATSHOCK70"/>
</dbReference>
<keyword evidence="2" id="KW-0547">Nucleotide-binding</keyword>
<comment type="similarity">
    <text evidence="1">Belongs to the heat shock protein 70 family.</text>
</comment>
<organism evidence="4 5">
    <name type="scientific">Cylicostephanus goldi</name>
    <name type="common">Nematode worm</name>
    <dbReference type="NCBI Taxonomy" id="71465"/>
    <lineage>
        <taxon>Eukaryota</taxon>
        <taxon>Metazoa</taxon>
        <taxon>Ecdysozoa</taxon>
        <taxon>Nematoda</taxon>
        <taxon>Chromadorea</taxon>
        <taxon>Rhabditida</taxon>
        <taxon>Rhabditina</taxon>
        <taxon>Rhabditomorpha</taxon>
        <taxon>Strongyloidea</taxon>
        <taxon>Strongylidae</taxon>
        <taxon>Cylicostephanus</taxon>
    </lineage>
</organism>
<proteinExistence type="inferred from homology"/>
<dbReference type="Proteomes" id="UP000271889">
    <property type="component" value="Unassembled WGS sequence"/>
</dbReference>
<evidence type="ECO:0008006" key="6">
    <source>
        <dbReference type="Google" id="ProtNLM"/>
    </source>
</evidence>
<evidence type="ECO:0000256" key="2">
    <source>
        <dbReference type="ARBA" id="ARBA00022741"/>
    </source>
</evidence>
<dbReference type="InterPro" id="IPR013126">
    <property type="entry name" value="Hsp_70_fam"/>
</dbReference>
<evidence type="ECO:0000313" key="5">
    <source>
        <dbReference type="Proteomes" id="UP000271889"/>
    </source>
</evidence>
<name>A0A3P6RU67_CYLGO</name>
<accession>A0A3P6RU67</accession>